<evidence type="ECO:0000313" key="4">
    <source>
        <dbReference type="Proteomes" id="UP000663834"/>
    </source>
</evidence>
<dbReference type="InterPro" id="IPR001810">
    <property type="entry name" value="F-box_dom"/>
</dbReference>
<reference evidence="3" key="1">
    <citation type="submission" date="2021-02" db="EMBL/GenBank/DDBJ databases">
        <authorList>
            <person name="Nowell W R."/>
        </authorList>
    </citation>
    <scope>NUCLEOTIDE SEQUENCE</scope>
</reference>
<dbReference type="PROSITE" id="PS50181">
    <property type="entry name" value="FBOX"/>
    <property type="match status" value="1"/>
</dbReference>
<feature type="region of interest" description="Disordered" evidence="1">
    <location>
        <begin position="302"/>
        <end position="359"/>
    </location>
</feature>
<accession>A0A816EYZ1</accession>
<evidence type="ECO:0000259" key="2">
    <source>
        <dbReference type="PROSITE" id="PS50181"/>
    </source>
</evidence>
<evidence type="ECO:0000256" key="1">
    <source>
        <dbReference type="SAM" id="MobiDB-lite"/>
    </source>
</evidence>
<feature type="compositionally biased region" description="Low complexity" evidence="1">
    <location>
        <begin position="302"/>
        <end position="323"/>
    </location>
</feature>
<proteinExistence type="predicted"/>
<name>A0A816EYZ1_9BILA</name>
<organism evidence="3 4">
    <name type="scientific">Rotaria magnacalcarata</name>
    <dbReference type="NCBI Taxonomy" id="392030"/>
    <lineage>
        <taxon>Eukaryota</taxon>
        <taxon>Metazoa</taxon>
        <taxon>Spiralia</taxon>
        <taxon>Gnathifera</taxon>
        <taxon>Rotifera</taxon>
        <taxon>Eurotatoria</taxon>
        <taxon>Bdelloidea</taxon>
        <taxon>Philodinida</taxon>
        <taxon>Philodinidae</taxon>
        <taxon>Rotaria</taxon>
    </lineage>
</organism>
<sequence length="359" mass="41124">MKISNNKHLNILDVPNEILLIIFNNLNVVDVLYSLVNVTQRFDQLILEPFYTHSLDMTSMTMKSYFDRIYSIDSQLLDRICQNILPRIHRQVHELIVEQHSMAQVIHTINYPQLLLIITYKFSGRNTSQLFNSFSIETNIVENNIEIDLSSNEDIQRSVIRKEYGPVHSYVETFSQQNEGRADSYSLPYQFKWFHYLNNSFQDLNPLILNNSIGAPTPKSVPSETAKTSVSLTTLIIPDWVHCEICKRREHNGLNNTRLPLGYSHPCGHFICRDCAIHNMNGHNYHEQHQQTTRQYSSTIASARPSSVASSTSLNFGTQQQQTNHNSSSVIKPMVVGSSPSIQGHHVPPPQPDKLMTYE</sequence>
<dbReference type="AlphaFoldDB" id="A0A816EYZ1"/>
<evidence type="ECO:0000313" key="3">
    <source>
        <dbReference type="EMBL" id="CAF1652421.1"/>
    </source>
</evidence>
<gene>
    <name evidence="3" type="ORF">KQP761_LOCUS30242</name>
</gene>
<dbReference type="EMBL" id="CAJNOW010016808">
    <property type="protein sequence ID" value="CAF1652421.1"/>
    <property type="molecule type" value="Genomic_DNA"/>
</dbReference>
<comment type="caution">
    <text evidence="3">The sequence shown here is derived from an EMBL/GenBank/DDBJ whole genome shotgun (WGS) entry which is preliminary data.</text>
</comment>
<dbReference type="Proteomes" id="UP000663834">
    <property type="component" value="Unassembled WGS sequence"/>
</dbReference>
<protein>
    <recommendedName>
        <fullName evidence="2">F-box domain-containing protein</fullName>
    </recommendedName>
</protein>
<feature type="domain" description="F-box" evidence="2">
    <location>
        <begin position="8"/>
        <end position="69"/>
    </location>
</feature>